<name>A0A6M1U8I1_9RHOB</name>
<feature type="region of interest" description="Disordered" evidence="1">
    <location>
        <begin position="88"/>
        <end position="134"/>
    </location>
</feature>
<dbReference type="InterPro" id="IPR008912">
    <property type="entry name" value="Uncharacterised_CoxE"/>
</dbReference>
<evidence type="ECO:0000256" key="1">
    <source>
        <dbReference type="SAM" id="MobiDB-lite"/>
    </source>
</evidence>
<evidence type="ECO:0000313" key="3">
    <source>
        <dbReference type="Proteomes" id="UP000474758"/>
    </source>
</evidence>
<dbReference type="SUPFAM" id="SSF53300">
    <property type="entry name" value="vWA-like"/>
    <property type="match status" value="1"/>
</dbReference>
<dbReference type="PIRSF" id="PIRSF010256">
    <property type="entry name" value="CoxE_vWa"/>
    <property type="match status" value="1"/>
</dbReference>
<protein>
    <submittedName>
        <fullName evidence="2">VWA domain-containing protein</fullName>
    </submittedName>
</protein>
<gene>
    <name evidence="2" type="ORF">G5V65_05695</name>
</gene>
<comment type="caution">
    <text evidence="2">The sequence shown here is derived from an EMBL/GenBank/DDBJ whole genome shotgun (WGS) entry which is preliminary data.</text>
</comment>
<dbReference type="PANTHER" id="PTHR39338:SF6">
    <property type="entry name" value="BLL5662 PROTEIN"/>
    <property type="match status" value="1"/>
</dbReference>
<dbReference type="InterPro" id="IPR036465">
    <property type="entry name" value="vWFA_dom_sf"/>
</dbReference>
<dbReference type="CDD" id="cd00198">
    <property type="entry name" value="vWFA"/>
    <property type="match status" value="1"/>
</dbReference>
<sequence>MRGRVTRFAARDAGPAARVVGFMAHLRENGFRLGIGETELALAALAAAGVGEAAVRRALKAVACGCAEDWARFDAVFDAYWRNGGRVRSRAVPAGTPPAARSAMLGEGASGSGAAPEPGTEAVGGGDGEGDGEGRLIATAVRNLRRKDLREVVPPEDIRQAEAVARALGQALRDRRSRRRKAARRGAALDLRRTIRASVGTGGEPLRLMRRRRPERPVKIALLVDVSGSMLPYARAFLAFMAGLMRRDGAADAYLFHTRLVRVTEALREEDPLRMLNRITLLADGFGGGSRIGEALAQFAATHARRFVDGRTVVMILSDGYDSGSSDALAGAMARLARRGCRIVWLNPLKGWRDYAPVAAGMAAALPYLDLFAPAGTLDDLAGLEKELERL</sequence>
<keyword evidence="3" id="KW-1185">Reference proteome</keyword>
<dbReference type="Gene3D" id="3.40.50.410">
    <property type="entry name" value="von Willebrand factor, type A domain"/>
    <property type="match status" value="1"/>
</dbReference>
<dbReference type="RefSeq" id="WP_165047772.1">
    <property type="nucleotide sequence ID" value="NZ_JAALFE010000004.1"/>
</dbReference>
<accession>A0A6M1U8I1</accession>
<dbReference type="InterPro" id="IPR011195">
    <property type="entry name" value="UCP010256"/>
</dbReference>
<dbReference type="Proteomes" id="UP000474758">
    <property type="component" value="Unassembled WGS sequence"/>
</dbReference>
<dbReference type="PANTHER" id="PTHR39338">
    <property type="entry name" value="BLL5662 PROTEIN-RELATED"/>
    <property type="match status" value="1"/>
</dbReference>
<dbReference type="EMBL" id="JAALFE010000004">
    <property type="protein sequence ID" value="NGQ90381.1"/>
    <property type="molecule type" value="Genomic_DNA"/>
</dbReference>
<evidence type="ECO:0000313" key="2">
    <source>
        <dbReference type="EMBL" id="NGQ90381.1"/>
    </source>
</evidence>
<organism evidence="2 3">
    <name type="scientific">Paragemmobacter kunshanensis</name>
    <dbReference type="NCBI Taxonomy" id="2583234"/>
    <lineage>
        <taxon>Bacteria</taxon>
        <taxon>Pseudomonadati</taxon>
        <taxon>Pseudomonadota</taxon>
        <taxon>Alphaproteobacteria</taxon>
        <taxon>Rhodobacterales</taxon>
        <taxon>Paracoccaceae</taxon>
        <taxon>Paragemmobacter</taxon>
    </lineage>
</organism>
<dbReference type="AlphaFoldDB" id="A0A6M1U8I1"/>
<proteinExistence type="predicted"/>
<dbReference type="Pfam" id="PF05762">
    <property type="entry name" value="VWA_CoxE"/>
    <property type="match status" value="1"/>
</dbReference>
<reference evidence="2 3" key="1">
    <citation type="submission" date="2020-02" db="EMBL/GenBank/DDBJ databases">
        <title>Rhodobacter translucens sp. nov., a novel bacterium isolated from activated sludge.</title>
        <authorList>
            <person name="Liu J."/>
        </authorList>
    </citation>
    <scope>NUCLEOTIDE SEQUENCE [LARGE SCALE GENOMIC DNA]</scope>
    <source>
        <strain evidence="2 3">HX-7-19</strain>
    </source>
</reference>